<dbReference type="VEuPathDB" id="FungiDB:CPSG_00163"/>
<dbReference type="EMBL" id="GL636486">
    <property type="protein sequence ID" value="EFW22264.1"/>
    <property type="molecule type" value="Genomic_DNA"/>
</dbReference>
<evidence type="ECO:0000256" key="1">
    <source>
        <dbReference type="SAM" id="MobiDB-lite"/>
    </source>
</evidence>
<feature type="region of interest" description="Disordered" evidence="1">
    <location>
        <begin position="129"/>
        <end position="174"/>
    </location>
</feature>
<feature type="region of interest" description="Disordered" evidence="1">
    <location>
        <begin position="1"/>
        <end position="27"/>
    </location>
</feature>
<name>E9CU75_COCPS</name>
<feature type="compositionally biased region" description="Basic and acidic residues" evidence="1">
    <location>
        <begin position="129"/>
        <end position="141"/>
    </location>
</feature>
<accession>E9CU75</accession>
<evidence type="ECO:0000313" key="3">
    <source>
        <dbReference type="Proteomes" id="UP000002497"/>
    </source>
</evidence>
<gene>
    <name evidence="2" type="ORF">CPSG_00163</name>
</gene>
<reference evidence="3" key="1">
    <citation type="journal article" date="2010" name="Genome Res.">
        <title>Population genomic sequencing of Coccidioides fungi reveals recent hybridization and transposon control.</title>
        <authorList>
            <person name="Neafsey D.E."/>
            <person name="Barker B.M."/>
            <person name="Sharpton T.J."/>
            <person name="Stajich J.E."/>
            <person name="Park D.J."/>
            <person name="Whiston E."/>
            <person name="Hung C.-Y."/>
            <person name="McMahan C."/>
            <person name="White J."/>
            <person name="Sykes S."/>
            <person name="Heiman D."/>
            <person name="Young S."/>
            <person name="Zeng Q."/>
            <person name="Abouelleil A."/>
            <person name="Aftuck L."/>
            <person name="Bessette D."/>
            <person name="Brown A."/>
            <person name="FitzGerald M."/>
            <person name="Lui A."/>
            <person name="Macdonald J.P."/>
            <person name="Priest M."/>
            <person name="Orbach M.J."/>
            <person name="Galgiani J.N."/>
            <person name="Kirkland T.N."/>
            <person name="Cole G.T."/>
            <person name="Birren B.W."/>
            <person name="Henn M.R."/>
            <person name="Taylor J.W."/>
            <person name="Rounsley S.D."/>
        </authorList>
    </citation>
    <scope>NUCLEOTIDE SEQUENCE [LARGE SCALE GENOMIC DNA]</scope>
    <source>
        <strain evidence="3">RMSCC 757 / Silveira</strain>
    </source>
</reference>
<organism evidence="3">
    <name type="scientific">Coccidioides posadasii (strain RMSCC 757 / Silveira)</name>
    <name type="common">Valley fever fungus</name>
    <dbReference type="NCBI Taxonomy" id="443226"/>
    <lineage>
        <taxon>Eukaryota</taxon>
        <taxon>Fungi</taxon>
        <taxon>Dikarya</taxon>
        <taxon>Ascomycota</taxon>
        <taxon>Pezizomycotina</taxon>
        <taxon>Eurotiomycetes</taxon>
        <taxon>Eurotiomycetidae</taxon>
        <taxon>Onygenales</taxon>
        <taxon>Onygenaceae</taxon>
        <taxon>Coccidioides</taxon>
    </lineage>
</organism>
<keyword evidence="3" id="KW-1185">Reference proteome</keyword>
<protein>
    <submittedName>
        <fullName evidence="2">Uncharacterized protein</fullName>
    </submittedName>
</protein>
<reference evidence="3" key="2">
    <citation type="submission" date="2010-03" db="EMBL/GenBank/DDBJ databases">
        <title>The genome sequence of Coccidioides posadasii strain Silveira.</title>
        <authorList>
            <consortium name="The Broad Institute Genome Sequencing Center for Infectious Disease"/>
            <person name="Neafsey D."/>
            <person name="Orbach M."/>
            <person name="Henn M.R."/>
            <person name="Cole G.T."/>
            <person name="Galgiani J."/>
            <person name="Gardner M.J."/>
            <person name="Kirkland T.N."/>
            <person name="Taylor J.W."/>
            <person name="Young S.K."/>
            <person name="Zeng Q."/>
            <person name="Koehrsen M."/>
            <person name="Alvarado L."/>
            <person name="Berlin A."/>
            <person name="Borenstein D."/>
            <person name="Chapman S.B."/>
            <person name="Chen Z."/>
            <person name="Engels R."/>
            <person name="Freedman E."/>
            <person name="Gellesch M."/>
            <person name="Goldberg J."/>
            <person name="Griggs A."/>
            <person name="Gujja S."/>
            <person name="Heilman E."/>
            <person name="Heiman D."/>
            <person name="Howarth C."/>
            <person name="Jen D."/>
            <person name="Larson L."/>
            <person name="Mehta T."/>
            <person name="Neiman D."/>
            <person name="Park D."/>
            <person name="Pearson M."/>
            <person name="Richards J."/>
            <person name="Roberts A."/>
            <person name="Saif S."/>
            <person name="Shea T."/>
            <person name="Shenoy N."/>
            <person name="Sisk P."/>
            <person name="Stolte C."/>
            <person name="Sykes S."/>
            <person name="Walk T."/>
            <person name="White J."/>
            <person name="Yandava C."/>
            <person name="Haas B."/>
            <person name="Nusbaum C."/>
            <person name="Birren B."/>
        </authorList>
    </citation>
    <scope>NUCLEOTIDE SEQUENCE [LARGE SCALE GENOMIC DNA]</scope>
    <source>
        <strain evidence="3">RMSCC 757 / Silveira</strain>
    </source>
</reference>
<sequence>MGRGNVAQSSISADGHRQTWTKSPIDDAYQASAAPIKTSDICQRGKGASFPRPPVTPKQDTVDCSDSAPYFVHSKPSPRCPFLSSVLTGLSVVQTPPETGFFLTSKGLRYGPSLSCQGFDAPLHIVTPDNRRHGDSNHDEAATSTTPEFLELENPNSARKRTPRPSSRETGIHVYSPPYSSGFLV</sequence>
<feature type="compositionally biased region" description="Polar residues" evidence="1">
    <location>
        <begin position="1"/>
        <end position="22"/>
    </location>
</feature>
<evidence type="ECO:0000313" key="2">
    <source>
        <dbReference type="EMBL" id="EFW22264.1"/>
    </source>
</evidence>
<dbReference type="eggNOG" id="ENOG502RM4T">
    <property type="taxonomic scope" value="Eukaryota"/>
</dbReference>
<dbReference type="Proteomes" id="UP000002497">
    <property type="component" value="Unassembled WGS sequence"/>
</dbReference>
<proteinExistence type="predicted"/>
<dbReference type="HOGENOM" id="CLU_1461183_0_0_1"/>
<dbReference type="AlphaFoldDB" id="E9CU75"/>